<feature type="domain" description="Peptidase C14 caspase" evidence="2">
    <location>
        <begin position="81"/>
        <end position="239"/>
    </location>
</feature>
<dbReference type="Pfam" id="PF00656">
    <property type="entry name" value="Peptidase_C14"/>
    <property type="match status" value="1"/>
</dbReference>
<evidence type="ECO:0000313" key="3">
    <source>
        <dbReference type="EMBL" id="RFU34106.1"/>
    </source>
</evidence>
<dbReference type="GO" id="GO:0004197">
    <property type="term" value="F:cysteine-type endopeptidase activity"/>
    <property type="evidence" value="ECO:0007669"/>
    <property type="project" value="InterPro"/>
</dbReference>
<sequence>MAYNLAEEGSGSSPEIFRQRLSLPESTASPIRQENPVPENTVLQIAWDSSMEGLGGVGLPHRKTAVLMISWAEELDDLHTTTEVNALEAIFKDFFRYTVIKKQLGSGKRAQIQVQKYLGDFVYEHDGDGTLLIVYYAGHGIPGKRGELKLSGKRPQGGALRRDLVVWHEAEYIIKSAEADVLVIFDCCFAGNLGNARDRGRMSRNFEFLAACDSEAVTKKPGPTSFTSALIWSLEKLVKTRVRFTTTELVSEINNAPNFPTDQKCHIVERDDEPCLHKLVLGPLPSPENEESEEYAPKNTQQKKINLYLDLRFFYEKAPGEDEIRRLSRSLRDLIANHEISTNHITWAGLKRVDVIRSVIERWKSFEKNPTTPLTPNPQHMSPIAQLRSERDLLDRRNSAPITVPNMDVENLKVELITVDQASRHTSHQDGEPKEPHYIIKIFIVGVSGAIVEYFHRNRPAETLALIPLPFCAYALYTTALHANIVHLYGPPRTLNYFSLVVSGISLPIVLRLFWIRG</sequence>
<proteinExistence type="predicted"/>
<accession>A0A3E2HL42</accession>
<dbReference type="AlphaFoldDB" id="A0A3E2HL42"/>
<dbReference type="Proteomes" id="UP000258309">
    <property type="component" value="Unassembled WGS sequence"/>
</dbReference>
<evidence type="ECO:0000313" key="4">
    <source>
        <dbReference type="Proteomes" id="UP000258309"/>
    </source>
</evidence>
<dbReference type="InterPro" id="IPR011600">
    <property type="entry name" value="Pept_C14_caspase"/>
</dbReference>
<protein>
    <recommendedName>
        <fullName evidence="2">Peptidase C14 caspase domain-containing protein</fullName>
    </recommendedName>
</protein>
<name>A0A3E2HL42_SCYLI</name>
<keyword evidence="1" id="KW-0812">Transmembrane</keyword>
<feature type="non-terminal residue" evidence="3">
    <location>
        <position position="1"/>
    </location>
</feature>
<dbReference type="GO" id="GO:0006508">
    <property type="term" value="P:proteolysis"/>
    <property type="evidence" value="ECO:0007669"/>
    <property type="project" value="InterPro"/>
</dbReference>
<feature type="non-terminal residue" evidence="3">
    <location>
        <position position="518"/>
    </location>
</feature>
<feature type="transmembrane region" description="Helical" evidence="1">
    <location>
        <begin position="495"/>
        <end position="515"/>
    </location>
</feature>
<dbReference type="Gene3D" id="3.40.50.1460">
    <property type="match status" value="1"/>
</dbReference>
<keyword evidence="1" id="KW-0472">Membrane</keyword>
<dbReference type="OrthoDB" id="4760831at2759"/>
<keyword evidence="4" id="KW-1185">Reference proteome</keyword>
<evidence type="ECO:0000256" key="1">
    <source>
        <dbReference type="SAM" id="Phobius"/>
    </source>
</evidence>
<reference evidence="3 4" key="1">
    <citation type="submission" date="2018-05" db="EMBL/GenBank/DDBJ databases">
        <title>Draft genome sequence of Scytalidium lignicola DSM 105466, a ubiquitous saprotrophic fungus.</title>
        <authorList>
            <person name="Buettner E."/>
            <person name="Gebauer A.M."/>
            <person name="Hofrichter M."/>
            <person name="Liers C."/>
            <person name="Kellner H."/>
        </authorList>
    </citation>
    <scope>NUCLEOTIDE SEQUENCE [LARGE SCALE GENOMIC DNA]</scope>
    <source>
        <strain evidence="3 4">DSM 105466</strain>
    </source>
</reference>
<keyword evidence="1" id="KW-1133">Transmembrane helix</keyword>
<evidence type="ECO:0000259" key="2">
    <source>
        <dbReference type="Pfam" id="PF00656"/>
    </source>
</evidence>
<feature type="transmembrane region" description="Helical" evidence="1">
    <location>
        <begin position="467"/>
        <end position="489"/>
    </location>
</feature>
<gene>
    <name evidence="3" type="ORF">B7463_g2217</name>
</gene>
<dbReference type="EMBL" id="NCSJ02000025">
    <property type="protein sequence ID" value="RFU34106.1"/>
    <property type="molecule type" value="Genomic_DNA"/>
</dbReference>
<organism evidence="3 4">
    <name type="scientific">Scytalidium lignicola</name>
    <name type="common">Hyphomycete</name>
    <dbReference type="NCBI Taxonomy" id="5539"/>
    <lineage>
        <taxon>Eukaryota</taxon>
        <taxon>Fungi</taxon>
        <taxon>Dikarya</taxon>
        <taxon>Ascomycota</taxon>
        <taxon>Pezizomycotina</taxon>
        <taxon>Leotiomycetes</taxon>
        <taxon>Leotiomycetes incertae sedis</taxon>
        <taxon>Scytalidium</taxon>
    </lineage>
</organism>
<dbReference type="STRING" id="5539.A0A3E2HL42"/>
<comment type="caution">
    <text evidence="3">The sequence shown here is derived from an EMBL/GenBank/DDBJ whole genome shotgun (WGS) entry which is preliminary data.</text>
</comment>